<dbReference type="EMBL" id="JACHJY010000003">
    <property type="protein sequence ID" value="MBB4981495.1"/>
    <property type="molecule type" value="Genomic_DNA"/>
</dbReference>
<evidence type="ECO:0000313" key="2">
    <source>
        <dbReference type="EMBL" id="MBB4981495.1"/>
    </source>
</evidence>
<protein>
    <submittedName>
        <fullName evidence="2">Uncharacterized protein</fullName>
    </submittedName>
</protein>
<comment type="caution">
    <text evidence="2">The sequence shown here is derived from an EMBL/GenBank/DDBJ whole genome shotgun (WGS) entry which is preliminary data.</text>
</comment>
<feature type="region of interest" description="Disordered" evidence="1">
    <location>
        <begin position="331"/>
        <end position="374"/>
    </location>
</feature>
<dbReference type="Proteomes" id="UP000582643">
    <property type="component" value="Unassembled WGS sequence"/>
</dbReference>
<name>A0A7W7U0Q2_9ACTN</name>
<feature type="region of interest" description="Disordered" evidence="1">
    <location>
        <begin position="182"/>
        <end position="234"/>
    </location>
</feature>
<evidence type="ECO:0000313" key="3">
    <source>
        <dbReference type="Proteomes" id="UP000582643"/>
    </source>
</evidence>
<gene>
    <name evidence="2" type="ORF">GGE06_002405</name>
</gene>
<dbReference type="AlphaFoldDB" id="A0A7W7U0Q2"/>
<reference evidence="2 3" key="1">
    <citation type="submission" date="2020-08" db="EMBL/GenBank/DDBJ databases">
        <title>Genomic Encyclopedia of Type Strains, Phase III (KMG-III): the genomes of soil and plant-associated and newly described type strains.</title>
        <authorList>
            <person name="Whitman W."/>
        </authorList>
    </citation>
    <scope>NUCLEOTIDE SEQUENCE [LARGE SCALE GENOMIC DNA]</scope>
    <source>
        <strain evidence="2 3">SFB5A</strain>
    </source>
</reference>
<organism evidence="2 3">
    <name type="scientific">Streptomyces nymphaeiformis</name>
    <dbReference type="NCBI Taxonomy" id="2663842"/>
    <lineage>
        <taxon>Bacteria</taxon>
        <taxon>Bacillati</taxon>
        <taxon>Actinomycetota</taxon>
        <taxon>Actinomycetes</taxon>
        <taxon>Kitasatosporales</taxon>
        <taxon>Streptomycetaceae</taxon>
        <taxon>Streptomyces</taxon>
    </lineage>
</organism>
<dbReference type="RefSeq" id="WP_312883111.1">
    <property type="nucleotide sequence ID" value="NZ_JACHJY010000003.1"/>
</dbReference>
<evidence type="ECO:0000256" key="1">
    <source>
        <dbReference type="SAM" id="MobiDB-lite"/>
    </source>
</evidence>
<keyword evidence="3" id="KW-1185">Reference proteome</keyword>
<sequence length="374" mass="39118">MLPPGLTRQHHQPGGPAPEYYSSIGEAIGAAMQHNIRLAHSGRRPIDDPPLQVRRIPSAADDPYSVPGMIARLTEDAAPDEVAGIVEEINGALVGALPQLTELVAAAADWVRVRLAFDDPHHNSAMETWTRLAAAHGLLEDVREQLEAAEDGIAACPAERTDPRHHNMIYVLRTRELLDDVLGAGADPSPPGIQSPKEADRPVSASNCSSPTSSSTTSPASPRSTEGSPMGNLADTYGTEVEIYPWADGLVWADCRTGLPGSAQRILRSCGFIAPADQGDPASFSLDSHVTGPDRQLAASAAASQLADLGYRVAIDPSLAVGYVGETSDTNARRQAAARQTSPIAAKASTGTGTNAPPAPSPVLSAGRPAPRSR</sequence>
<accession>A0A7W7U0Q2</accession>
<feature type="compositionally biased region" description="Low complexity" evidence="1">
    <location>
        <begin position="202"/>
        <end position="225"/>
    </location>
</feature>
<proteinExistence type="predicted"/>